<dbReference type="STRING" id="857967.G0QPF6"/>
<sequence>MNISLEESRIIKVSGIGKYPFIQLSSSKIDFEQILVGKKESRDLTIKNQSEVEVFFVIKKIQEDEFKDQSLKLDILEGFIPPKSSFLIKAIFTPKIVGLLSVQNYKLESPGGIELLFTCQGYAKGFEVSLSSEKLDFGEVKIGEEI</sequence>
<keyword evidence="2" id="KW-1185">Reference proteome</keyword>
<dbReference type="PANTHER" id="PTHR46127:SF1">
    <property type="entry name" value="CILIA- AND FLAGELLA-ASSOCIATED PROTEIN 65"/>
    <property type="match status" value="1"/>
</dbReference>
<dbReference type="InParanoid" id="G0QPF6"/>
<evidence type="ECO:0000313" key="1">
    <source>
        <dbReference type="EMBL" id="EGR32898.1"/>
    </source>
</evidence>
<dbReference type="RefSeq" id="XP_004036884.1">
    <property type="nucleotide sequence ID" value="XM_004036836.1"/>
</dbReference>
<dbReference type="GeneID" id="14909066"/>
<dbReference type="eggNOG" id="ENOG502QSJW">
    <property type="taxonomic scope" value="Eukaryota"/>
</dbReference>
<organism evidence="1 2">
    <name type="scientific">Ichthyophthirius multifiliis</name>
    <name type="common">White spot disease agent</name>
    <name type="synonym">Ich</name>
    <dbReference type="NCBI Taxonomy" id="5932"/>
    <lineage>
        <taxon>Eukaryota</taxon>
        <taxon>Sar</taxon>
        <taxon>Alveolata</taxon>
        <taxon>Ciliophora</taxon>
        <taxon>Intramacronucleata</taxon>
        <taxon>Oligohymenophorea</taxon>
        <taxon>Hymenostomatida</taxon>
        <taxon>Ophryoglenina</taxon>
        <taxon>Ichthyophthirius</taxon>
    </lineage>
</organism>
<dbReference type="Proteomes" id="UP000008983">
    <property type="component" value="Unassembled WGS sequence"/>
</dbReference>
<dbReference type="InterPro" id="IPR052614">
    <property type="entry name" value="CFAP65"/>
</dbReference>
<dbReference type="PANTHER" id="PTHR46127">
    <property type="entry name" value="CILIA- AND FLAGELLA-ASSOCIATED PROTEIN 65"/>
    <property type="match status" value="1"/>
</dbReference>
<evidence type="ECO:0008006" key="3">
    <source>
        <dbReference type="Google" id="ProtNLM"/>
    </source>
</evidence>
<dbReference type="Gene3D" id="2.60.40.10">
    <property type="entry name" value="Immunoglobulins"/>
    <property type="match status" value="1"/>
</dbReference>
<accession>G0QPF6</accession>
<reference evidence="1 2" key="1">
    <citation type="submission" date="2011-07" db="EMBL/GenBank/DDBJ databases">
        <authorList>
            <person name="Coyne R."/>
            <person name="Brami D."/>
            <person name="Johnson J."/>
            <person name="Hostetler J."/>
            <person name="Hannick L."/>
            <person name="Clark T."/>
            <person name="Cassidy-Hanley D."/>
            <person name="Inman J."/>
        </authorList>
    </citation>
    <scope>NUCLEOTIDE SEQUENCE [LARGE SCALE GENOMIC DNA]</scope>
    <source>
        <strain evidence="1 2">G5</strain>
    </source>
</reference>
<protein>
    <recommendedName>
        <fullName evidence="3">Abnormal spindle-like microcephaly-associated protein ASH domain-containing protein</fullName>
    </recommendedName>
</protein>
<gene>
    <name evidence="1" type="ORF">IMG5_067390</name>
</gene>
<name>G0QPF6_ICHMU</name>
<dbReference type="InterPro" id="IPR013783">
    <property type="entry name" value="Ig-like_fold"/>
</dbReference>
<dbReference type="AlphaFoldDB" id="G0QPF6"/>
<dbReference type="EMBL" id="GL983553">
    <property type="protein sequence ID" value="EGR32898.1"/>
    <property type="molecule type" value="Genomic_DNA"/>
</dbReference>
<evidence type="ECO:0000313" key="2">
    <source>
        <dbReference type="Proteomes" id="UP000008983"/>
    </source>
</evidence>
<dbReference type="OrthoDB" id="415597at2759"/>
<proteinExistence type="predicted"/>